<proteinExistence type="predicted"/>
<protein>
    <submittedName>
        <fullName evidence="1">Uncharacterized protein</fullName>
    </submittedName>
</protein>
<evidence type="ECO:0000313" key="2">
    <source>
        <dbReference type="Proteomes" id="UP000319063"/>
    </source>
</evidence>
<sequence length="35" mass="4074">MVSYSKSYIPTDFKQFSSLYNRGARVEVIPFVNKT</sequence>
<keyword evidence="2" id="KW-1185">Reference proteome</keyword>
<reference evidence="2" key="1">
    <citation type="submission" date="2019-05" db="EMBL/GenBank/DDBJ databases">
        <title>Complete Genome Sequence of Serratia marcescens Myophage Moabite.</title>
        <authorList>
            <person name="Price L."/>
            <person name="Rohren M."/>
            <person name="Newkirk H."/>
            <person name="Liu M."/>
            <person name="Ramsey J."/>
        </authorList>
    </citation>
    <scope>NUCLEOTIDE SEQUENCE [LARGE SCALE GENOMIC DNA]</scope>
</reference>
<dbReference type="Proteomes" id="UP000319063">
    <property type="component" value="Segment"/>
</dbReference>
<dbReference type="EMBL" id="MK994515">
    <property type="protein sequence ID" value="QDB71036.1"/>
    <property type="molecule type" value="Genomic_DNA"/>
</dbReference>
<evidence type="ECO:0000313" key="1">
    <source>
        <dbReference type="EMBL" id="QDB71036.1"/>
    </source>
</evidence>
<organism evidence="1 2">
    <name type="scientific">Serratia phage Moabite</name>
    <dbReference type="NCBI Taxonomy" id="2587814"/>
    <lineage>
        <taxon>Viruses</taxon>
        <taxon>Duplodnaviria</taxon>
        <taxon>Heunggongvirae</taxon>
        <taxon>Uroviricota</taxon>
        <taxon>Caudoviricetes</taxon>
        <taxon>Chimalliviridae</taxon>
        <taxon>Moabitevirus</taxon>
        <taxon>Moabitevirus moabite</taxon>
    </lineage>
</organism>
<name>A0A4Y5TNW3_9CAUD</name>
<accession>A0A4Y5TNW3</accession>
<gene>
    <name evidence="1" type="ORF">CPT_Moabite_004</name>
</gene>